<accession>A0A8J4PRH0</accession>
<comment type="subunit">
    <text evidence="7">Component of the SMC5-SMC6 complex.</text>
</comment>
<feature type="compositionally biased region" description="Low complexity" evidence="8">
    <location>
        <begin position="173"/>
        <end position="183"/>
    </location>
</feature>
<dbReference type="PANTHER" id="PTHR16140:SF0">
    <property type="entry name" value="NON-STRUCTURAL MAINTENANCE OF CHROMOSOMES ELEMENT 4"/>
    <property type="match status" value="1"/>
</dbReference>
<evidence type="ECO:0000256" key="7">
    <source>
        <dbReference type="RuleBase" id="RU365071"/>
    </source>
</evidence>
<gene>
    <name evidence="11" type="ORF">CYY_007063</name>
</gene>
<dbReference type="Proteomes" id="UP000695562">
    <property type="component" value="Unassembled WGS sequence"/>
</dbReference>
<dbReference type="GO" id="GO:0006310">
    <property type="term" value="P:DNA recombination"/>
    <property type="evidence" value="ECO:0007669"/>
    <property type="project" value="UniProtKB-UniRule"/>
</dbReference>
<evidence type="ECO:0000256" key="4">
    <source>
        <dbReference type="ARBA" id="ARBA00023172"/>
    </source>
</evidence>
<dbReference type="InterPro" id="IPR014854">
    <property type="entry name" value="Nse4_C"/>
</dbReference>
<evidence type="ECO:0000256" key="8">
    <source>
        <dbReference type="SAM" id="MobiDB-lite"/>
    </source>
</evidence>
<name>A0A8J4PRH0_9MYCE</name>
<dbReference type="GO" id="GO:0005634">
    <property type="term" value="C:nucleus"/>
    <property type="evidence" value="ECO:0007669"/>
    <property type="project" value="UniProtKB-SubCell"/>
</dbReference>
<feature type="compositionally biased region" description="Low complexity" evidence="8">
    <location>
        <begin position="299"/>
        <end position="314"/>
    </location>
</feature>
<evidence type="ECO:0000313" key="12">
    <source>
        <dbReference type="Proteomes" id="UP000695562"/>
    </source>
</evidence>
<feature type="domain" description="Non-structural maintenance of chromosome element 4 C-terminal" evidence="9">
    <location>
        <begin position="199"/>
        <end position="281"/>
    </location>
</feature>
<keyword evidence="4 7" id="KW-0233">DNA recombination</keyword>
<proteinExistence type="inferred from homology"/>
<evidence type="ECO:0000256" key="6">
    <source>
        <dbReference type="ARBA" id="ARBA00023242"/>
    </source>
</evidence>
<evidence type="ECO:0000256" key="2">
    <source>
        <dbReference type="ARBA" id="ARBA00008997"/>
    </source>
</evidence>
<evidence type="ECO:0000256" key="5">
    <source>
        <dbReference type="ARBA" id="ARBA00023204"/>
    </source>
</evidence>
<evidence type="ECO:0000256" key="1">
    <source>
        <dbReference type="ARBA" id="ARBA00004123"/>
    </source>
</evidence>
<comment type="subcellular location">
    <subcellularLocation>
        <location evidence="1 7">Nucleus</location>
    </subcellularLocation>
</comment>
<reference evidence="11" key="1">
    <citation type="submission" date="2020-01" db="EMBL/GenBank/DDBJ databases">
        <title>Development of genomics and gene disruption for Polysphondylium violaceum indicates a role for the polyketide synthase stlB in stalk morphogenesis.</title>
        <authorList>
            <person name="Narita B."/>
            <person name="Kawabe Y."/>
            <person name="Kin K."/>
            <person name="Saito T."/>
            <person name="Gibbs R."/>
            <person name="Kuspa A."/>
            <person name="Muzny D."/>
            <person name="Queller D."/>
            <person name="Richards S."/>
            <person name="Strassman J."/>
            <person name="Sucgang R."/>
            <person name="Worley K."/>
            <person name="Schaap P."/>
        </authorList>
    </citation>
    <scope>NUCLEOTIDE SEQUENCE</scope>
    <source>
        <strain evidence="11">QSvi11</strain>
    </source>
</reference>
<evidence type="ECO:0000259" key="10">
    <source>
        <dbReference type="Pfam" id="PF15412"/>
    </source>
</evidence>
<evidence type="ECO:0000256" key="3">
    <source>
        <dbReference type="ARBA" id="ARBA00022763"/>
    </source>
</evidence>
<comment type="caution">
    <text evidence="11">The sequence shown here is derived from an EMBL/GenBank/DDBJ whole genome shotgun (WGS) entry which is preliminary data.</text>
</comment>
<dbReference type="OrthoDB" id="361242at2759"/>
<evidence type="ECO:0000259" key="9">
    <source>
        <dbReference type="Pfam" id="PF08743"/>
    </source>
</evidence>
<keyword evidence="3 7" id="KW-0227">DNA damage</keyword>
<keyword evidence="12" id="KW-1185">Reference proteome</keyword>
<comment type="similarity">
    <text evidence="2 7">Belongs to the NSE4 family.</text>
</comment>
<evidence type="ECO:0000313" key="11">
    <source>
        <dbReference type="EMBL" id="KAF2071615.1"/>
    </source>
</evidence>
<feature type="compositionally biased region" description="Basic and acidic residues" evidence="8">
    <location>
        <begin position="149"/>
        <end position="172"/>
    </location>
</feature>
<dbReference type="InterPro" id="IPR027786">
    <property type="entry name" value="Nse4/EID"/>
</dbReference>
<feature type="domain" description="Nse4/EID protein Nse3/MAGE-binding" evidence="10">
    <location>
        <begin position="64"/>
        <end position="111"/>
    </location>
</feature>
<keyword evidence="6 7" id="KW-0539">Nucleus</keyword>
<protein>
    <recommendedName>
        <fullName evidence="7">Non-structural maintenance of chromosomes element 4</fullName>
    </recommendedName>
</protein>
<dbReference type="InterPro" id="IPR029225">
    <property type="entry name" value="Nse4_Nse3-bd"/>
</dbReference>
<comment type="function">
    <text evidence="7">Component of the SMC5-SMC6 complex, that promotes sister chromatid alignment after DNA damage and facilitates double-stranded DNA breaks (DSBs) repair via homologous recombination between sister chromatids.</text>
</comment>
<dbReference type="Pfam" id="PF15412">
    <property type="entry name" value="Nse4-Nse3_bdg"/>
    <property type="match status" value="1"/>
</dbReference>
<dbReference type="EMBL" id="AJWJ01000357">
    <property type="protein sequence ID" value="KAF2071615.1"/>
    <property type="molecule type" value="Genomic_DNA"/>
</dbReference>
<dbReference type="AlphaFoldDB" id="A0A8J4PRH0"/>
<feature type="region of interest" description="Disordered" evidence="8">
    <location>
        <begin position="149"/>
        <end position="183"/>
    </location>
</feature>
<sequence>MSQRLPEKTETERRKIRKDYRTLIQRVQGNKDDLISESDSLLSVIHASDKIYTAVDTPREAALDSELLNLTSQYSLEKAQKLKVSLNTFDTLGFINRVKVKLGEAEEEDGDNNTDAWTKLGRELSKLYKTNPQFDFMYGPLELEKKVRQRKKAEETKDDEPIGKTVQAEKLESTATQESETTSTRVQVMRSYINKKKKVDFLDTVVDKNSYAHTIENVFYLSFLLKDGHVALEPDENGTLTVPASRPPEEKDFADGRANIHHSVIKLDYNMWKQLSENIDQEFNMESEMDEMRKTRAASQPQPSQQEQQTSTQQDTKKRKR</sequence>
<dbReference type="Pfam" id="PF08743">
    <property type="entry name" value="Nse4_C"/>
    <property type="match status" value="1"/>
</dbReference>
<dbReference type="PANTHER" id="PTHR16140">
    <property type="entry name" value="NON-STRUCTURAL MAINTENANCE OF CHROMOSOMES ELEMENT 4"/>
    <property type="match status" value="1"/>
</dbReference>
<organism evidence="11 12">
    <name type="scientific">Polysphondylium violaceum</name>
    <dbReference type="NCBI Taxonomy" id="133409"/>
    <lineage>
        <taxon>Eukaryota</taxon>
        <taxon>Amoebozoa</taxon>
        <taxon>Evosea</taxon>
        <taxon>Eumycetozoa</taxon>
        <taxon>Dictyostelia</taxon>
        <taxon>Dictyosteliales</taxon>
        <taxon>Dictyosteliaceae</taxon>
        <taxon>Polysphondylium</taxon>
    </lineage>
</organism>
<keyword evidence="5 7" id="KW-0234">DNA repair</keyword>
<feature type="region of interest" description="Disordered" evidence="8">
    <location>
        <begin position="282"/>
        <end position="321"/>
    </location>
</feature>
<dbReference type="GO" id="GO:0030915">
    <property type="term" value="C:Smc5-Smc6 complex"/>
    <property type="evidence" value="ECO:0007669"/>
    <property type="project" value="UniProtKB-UniRule"/>
</dbReference>
<dbReference type="GO" id="GO:0006281">
    <property type="term" value="P:DNA repair"/>
    <property type="evidence" value="ECO:0007669"/>
    <property type="project" value="UniProtKB-UniRule"/>
</dbReference>